<dbReference type="Pfam" id="PF00856">
    <property type="entry name" value="SET"/>
    <property type="match status" value="1"/>
</dbReference>
<sequence length="572" mass="66258">MSLTNDAREGFHDETVNYLEWLKQNNYDISDKVAIHDYTSVKQGRGVIALANIDKDEIIATIPKLALLNVIQNSLVAKYPELKYGLLHLNHWEALIIILLYELQNREQSKWKSYLNVLPTSNFDQLMFWSSNELNQLQPSCILERVGKDQADKMFDRIMKIIHKLGITDLEGVTLEQYNVVATLIMSYSFDVEITEQEEEKLEEFAAKERRNQPRTAVDEDKEEKENESEFEESTGEKETTENGDDNAEVSANANASAAEQQEQQEEIIDRDIEDLKDIEERQEIAIIIDGYLKSMVPFADTLNADTNYNNAIVTDANENLVIKAIEPIQKGEQIYNTYSEHPNSEILRRYGYVELQGSKHDFGEIPLSIIKQFFLEKYNVEEDDLESLLRLIAEISLQEQSDEQSEDGVFEVVIDSYDCFRSGEVIVELIFLIQLLTTFLMLNETVDFYSVRRIYLKCYQLIESKKVTKDFMTNFDAIFEVRMDQYPNYAAEPFNRDISNLSRELMAEVVLKSEYQSLKACKEDATTTLEKTLGEKIKIIADDKFLRALQKKRPATDAEEEKNKKKQVRKR</sequence>
<feature type="compositionally biased region" description="Acidic residues" evidence="1">
    <location>
        <begin position="220"/>
        <end position="234"/>
    </location>
</feature>
<dbReference type="GeneID" id="5232207"/>
<dbReference type="FunCoup" id="A5E2G8">
    <property type="interactions" value="263"/>
</dbReference>
<dbReference type="InterPro" id="IPR001214">
    <property type="entry name" value="SET_dom"/>
</dbReference>
<organism evidence="3 4">
    <name type="scientific">Lodderomyces elongisporus (strain ATCC 11503 / CBS 2605 / JCM 1781 / NBRC 1676 / NRRL YB-4239)</name>
    <name type="common">Yeast</name>
    <name type="synonym">Saccharomyces elongisporus</name>
    <dbReference type="NCBI Taxonomy" id="379508"/>
    <lineage>
        <taxon>Eukaryota</taxon>
        <taxon>Fungi</taxon>
        <taxon>Dikarya</taxon>
        <taxon>Ascomycota</taxon>
        <taxon>Saccharomycotina</taxon>
        <taxon>Pichiomycetes</taxon>
        <taxon>Debaryomycetaceae</taxon>
        <taxon>Candida/Lodderomyces clade</taxon>
        <taxon>Lodderomyces</taxon>
    </lineage>
</organism>
<dbReference type="Proteomes" id="UP000001996">
    <property type="component" value="Unassembled WGS sequence"/>
</dbReference>
<protein>
    <recommendedName>
        <fullName evidence="2">SET domain-containing protein</fullName>
    </recommendedName>
</protein>
<dbReference type="OrthoDB" id="341421at2759"/>
<dbReference type="SUPFAM" id="SSF82199">
    <property type="entry name" value="SET domain"/>
    <property type="match status" value="1"/>
</dbReference>
<proteinExistence type="predicted"/>
<feature type="region of interest" description="Disordered" evidence="1">
    <location>
        <begin position="205"/>
        <end position="248"/>
    </location>
</feature>
<dbReference type="GO" id="GO:0016279">
    <property type="term" value="F:protein-lysine N-methyltransferase activity"/>
    <property type="evidence" value="ECO:0007669"/>
    <property type="project" value="EnsemblFungi"/>
</dbReference>
<dbReference type="eggNOG" id="KOG1338">
    <property type="taxonomic scope" value="Eukaryota"/>
</dbReference>
<dbReference type="HOGENOM" id="CLU_017135_0_0_1"/>
<dbReference type="InterPro" id="IPR046341">
    <property type="entry name" value="SET_dom_sf"/>
</dbReference>
<dbReference type="InParanoid" id="A5E2G8"/>
<dbReference type="STRING" id="379508.A5E2G8"/>
<dbReference type="Gene3D" id="3.90.1410.10">
    <property type="entry name" value="set domain protein methyltransferase, domain 1"/>
    <property type="match status" value="2"/>
</dbReference>
<evidence type="ECO:0000256" key="1">
    <source>
        <dbReference type="SAM" id="MobiDB-lite"/>
    </source>
</evidence>
<gene>
    <name evidence="3" type="ORF">LELG_03805</name>
</gene>
<dbReference type="PROSITE" id="PS50280">
    <property type="entry name" value="SET"/>
    <property type="match status" value="1"/>
</dbReference>
<dbReference type="EMBL" id="CH981528">
    <property type="protein sequence ID" value="EDK45626.1"/>
    <property type="molecule type" value="Genomic_DNA"/>
</dbReference>
<dbReference type="AlphaFoldDB" id="A5E2G8"/>
<reference evidence="3 4" key="1">
    <citation type="journal article" date="2009" name="Nature">
        <title>Evolution of pathogenicity and sexual reproduction in eight Candida genomes.</title>
        <authorList>
            <person name="Butler G."/>
            <person name="Rasmussen M.D."/>
            <person name="Lin M.F."/>
            <person name="Santos M.A."/>
            <person name="Sakthikumar S."/>
            <person name="Munro C.A."/>
            <person name="Rheinbay E."/>
            <person name="Grabherr M."/>
            <person name="Forche A."/>
            <person name="Reedy J.L."/>
            <person name="Agrafioti I."/>
            <person name="Arnaud M.B."/>
            <person name="Bates S."/>
            <person name="Brown A.J."/>
            <person name="Brunke S."/>
            <person name="Costanzo M.C."/>
            <person name="Fitzpatrick D.A."/>
            <person name="de Groot P.W."/>
            <person name="Harris D."/>
            <person name="Hoyer L.L."/>
            <person name="Hube B."/>
            <person name="Klis F.M."/>
            <person name="Kodira C."/>
            <person name="Lennard N."/>
            <person name="Logue M.E."/>
            <person name="Martin R."/>
            <person name="Neiman A.M."/>
            <person name="Nikolaou E."/>
            <person name="Quail M.A."/>
            <person name="Quinn J."/>
            <person name="Santos M.C."/>
            <person name="Schmitzberger F.F."/>
            <person name="Sherlock G."/>
            <person name="Shah P."/>
            <person name="Silverstein K.A."/>
            <person name="Skrzypek M.S."/>
            <person name="Soll D."/>
            <person name="Staggs R."/>
            <person name="Stansfield I."/>
            <person name="Stumpf M.P."/>
            <person name="Sudbery P.E."/>
            <person name="Srikantha T."/>
            <person name="Zeng Q."/>
            <person name="Berman J."/>
            <person name="Berriman M."/>
            <person name="Heitman J."/>
            <person name="Gow N.A."/>
            <person name="Lorenz M.C."/>
            <person name="Birren B.W."/>
            <person name="Kellis M."/>
            <person name="Cuomo C.A."/>
        </authorList>
    </citation>
    <scope>NUCLEOTIDE SEQUENCE [LARGE SCALE GENOMIC DNA]</scope>
    <source>
        <strain evidence="4">ATCC 11503 / BCRC 21390 / CBS 2605 / JCM 1781 / NBRC 1676 / NRRL YB-4239</strain>
    </source>
</reference>
<feature type="region of interest" description="Disordered" evidence="1">
    <location>
        <begin position="553"/>
        <end position="572"/>
    </location>
</feature>
<evidence type="ECO:0000313" key="4">
    <source>
        <dbReference type="Proteomes" id="UP000001996"/>
    </source>
</evidence>
<name>A5E2G8_LODEL</name>
<accession>A5E2G8</accession>
<dbReference type="PIRSF" id="PIRSF011771">
    <property type="entry name" value="RMS1_SET"/>
    <property type="match status" value="1"/>
</dbReference>
<feature type="domain" description="SET" evidence="2">
    <location>
        <begin position="31"/>
        <end position="340"/>
    </location>
</feature>
<dbReference type="GO" id="GO:0005634">
    <property type="term" value="C:nucleus"/>
    <property type="evidence" value="ECO:0007669"/>
    <property type="project" value="TreeGrafter"/>
</dbReference>
<dbReference type="PANTHER" id="PTHR13271">
    <property type="entry name" value="UNCHARACTERIZED PUTATIVE METHYLTRANSFERASE"/>
    <property type="match status" value="1"/>
</dbReference>
<evidence type="ECO:0000313" key="3">
    <source>
        <dbReference type="EMBL" id="EDK45626.1"/>
    </source>
</evidence>
<dbReference type="KEGG" id="lel:PVL30_004629"/>
<dbReference type="InterPro" id="IPR050600">
    <property type="entry name" value="SETD3_SETD6_MTase"/>
</dbReference>
<dbReference type="OMA" id="WEGLIIC"/>
<dbReference type="InterPro" id="IPR011383">
    <property type="entry name" value="N-lys_methylase_SETD6"/>
</dbReference>
<dbReference type="PANTHER" id="PTHR13271:SF34">
    <property type="entry name" value="N-LYSINE METHYLTRANSFERASE SETD6"/>
    <property type="match status" value="1"/>
</dbReference>
<evidence type="ECO:0000259" key="2">
    <source>
        <dbReference type="PROSITE" id="PS50280"/>
    </source>
</evidence>
<dbReference type="VEuPathDB" id="FungiDB:LELG_03805"/>
<keyword evidence="4" id="KW-1185">Reference proteome</keyword>